<evidence type="ECO:0000256" key="1">
    <source>
        <dbReference type="SAM" id="MobiDB-lite"/>
    </source>
</evidence>
<reference evidence="2 3" key="1">
    <citation type="journal article" date="2018" name="Front. Plant Sci.">
        <title>Red Clover (Trifolium pratense) and Zigzag Clover (T. medium) - A Picture of Genomic Similarities and Differences.</title>
        <authorList>
            <person name="Dluhosova J."/>
            <person name="Istvanek J."/>
            <person name="Nedelnik J."/>
            <person name="Repkova J."/>
        </authorList>
    </citation>
    <scope>NUCLEOTIDE SEQUENCE [LARGE SCALE GENOMIC DNA]</scope>
    <source>
        <strain evidence="3">cv. 10/8</strain>
        <tissue evidence="2">Leaf</tissue>
    </source>
</reference>
<protein>
    <submittedName>
        <fullName evidence="2">Uncharacterized protein</fullName>
    </submittedName>
</protein>
<comment type="caution">
    <text evidence="2">The sequence shown here is derived from an EMBL/GenBank/DDBJ whole genome shotgun (WGS) entry which is preliminary data.</text>
</comment>
<proteinExistence type="predicted"/>
<dbReference type="AlphaFoldDB" id="A0A392Q354"/>
<feature type="non-terminal residue" evidence="2">
    <location>
        <position position="1"/>
    </location>
</feature>
<dbReference type="EMBL" id="LXQA010109433">
    <property type="protein sequence ID" value="MCI18279.1"/>
    <property type="molecule type" value="Genomic_DNA"/>
</dbReference>
<feature type="region of interest" description="Disordered" evidence="1">
    <location>
        <begin position="1"/>
        <end position="23"/>
    </location>
</feature>
<accession>A0A392Q354</accession>
<dbReference type="Proteomes" id="UP000265520">
    <property type="component" value="Unassembled WGS sequence"/>
</dbReference>
<keyword evidence="3" id="KW-1185">Reference proteome</keyword>
<name>A0A392Q354_9FABA</name>
<organism evidence="2 3">
    <name type="scientific">Trifolium medium</name>
    <dbReference type="NCBI Taxonomy" id="97028"/>
    <lineage>
        <taxon>Eukaryota</taxon>
        <taxon>Viridiplantae</taxon>
        <taxon>Streptophyta</taxon>
        <taxon>Embryophyta</taxon>
        <taxon>Tracheophyta</taxon>
        <taxon>Spermatophyta</taxon>
        <taxon>Magnoliopsida</taxon>
        <taxon>eudicotyledons</taxon>
        <taxon>Gunneridae</taxon>
        <taxon>Pentapetalae</taxon>
        <taxon>rosids</taxon>
        <taxon>fabids</taxon>
        <taxon>Fabales</taxon>
        <taxon>Fabaceae</taxon>
        <taxon>Papilionoideae</taxon>
        <taxon>50 kb inversion clade</taxon>
        <taxon>NPAAA clade</taxon>
        <taxon>Hologalegina</taxon>
        <taxon>IRL clade</taxon>
        <taxon>Trifolieae</taxon>
        <taxon>Trifolium</taxon>
    </lineage>
</organism>
<evidence type="ECO:0000313" key="3">
    <source>
        <dbReference type="Proteomes" id="UP000265520"/>
    </source>
</evidence>
<evidence type="ECO:0000313" key="2">
    <source>
        <dbReference type="EMBL" id="MCI18279.1"/>
    </source>
</evidence>
<sequence length="37" mass="4193">VCGGVKQVEEESDDNRETVQWVVQDDGGDAVRRRRFG</sequence>